<dbReference type="InterPro" id="IPR006875">
    <property type="entry name" value="Sarcoglycan"/>
</dbReference>
<feature type="region of interest" description="Disordered" evidence="13">
    <location>
        <begin position="1"/>
        <end position="32"/>
    </location>
</feature>
<evidence type="ECO:0000256" key="7">
    <source>
        <dbReference type="ARBA" id="ARBA00022968"/>
    </source>
</evidence>
<dbReference type="AlphaFoldDB" id="A0AAW1JXE2"/>
<dbReference type="GO" id="GO:0005856">
    <property type="term" value="C:cytoskeleton"/>
    <property type="evidence" value="ECO:0007669"/>
    <property type="project" value="UniProtKB-SubCell"/>
</dbReference>
<comment type="subcellular location">
    <subcellularLocation>
        <location evidence="2">Cell membrane</location>
        <location evidence="2">Sarcolemma</location>
        <topology evidence="2">Single-pass type II membrane protein</topology>
    </subcellularLocation>
    <subcellularLocation>
        <location evidence="1">Cytoplasm</location>
        <location evidence="1">Cytoskeleton</location>
    </subcellularLocation>
</comment>
<organism evidence="15 16">
    <name type="scientific">Popillia japonica</name>
    <name type="common">Japanese beetle</name>
    <dbReference type="NCBI Taxonomy" id="7064"/>
    <lineage>
        <taxon>Eukaryota</taxon>
        <taxon>Metazoa</taxon>
        <taxon>Ecdysozoa</taxon>
        <taxon>Arthropoda</taxon>
        <taxon>Hexapoda</taxon>
        <taxon>Insecta</taxon>
        <taxon>Pterygota</taxon>
        <taxon>Neoptera</taxon>
        <taxon>Endopterygota</taxon>
        <taxon>Coleoptera</taxon>
        <taxon>Polyphaga</taxon>
        <taxon>Scarabaeiformia</taxon>
        <taxon>Scarabaeidae</taxon>
        <taxon>Rutelinae</taxon>
        <taxon>Popillia</taxon>
    </lineage>
</organism>
<keyword evidence="12" id="KW-0206">Cytoskeleton</keyword>
<evidence type="ECO:0000256" key="10">
    <source>
        <dbReference type="ARBA" id="ARBA00023157"/>
    </source>
</evidence>
<evidence type="ECO:0000256" key="2">
    <source>
        <dbReference type="ARBA" id="ARBA00004274"/>
    </source>
</evidence>
<keyword evidence="11" id="KW-0325">Glycoprotein</keyword>
<keyword evidence="8 14" id="KW-1133">Transmembrane helix</keyword>
<comment type="similarity">
    <text evidence="3">Belongs to the sarcoglycan beta/delta/gamma/zeta family.</text>
</comment>
<keyword evidence="5" id="KW-0963">Cytoplasm</keyword>
<evidence type="ECO:0000256" key="6">
    <source>
        <dbReference type="ARBA" id="ARBA00022692"/>
    </source>
</evidence>
<accession>A0AAW1JXE2</accession>
<sequence>MGSSNHKITHNNTDNLKMKKTEETTDVTEASSSREPHNIGVFDVRNNFKIGIYGWRKRCLYILVLTLLIMVIVNLALTLWVLKVMEFSSEGMGQLKIVSGGIRLEGKAFVLDSLIASSIRSKTGQPIIIESSRNITLTTRDANGLLENLIYLAITDEQRRTLG</sequence>
<dbReference type="Proteomes" id="UP001458880">
    <property type="component" value="Unassembled WGS sequence"/>
</dbReference>
<gene>
    <name evidence="15" type="ORF">QE152_g27046</name>
</gene>
<name>A0AAW1JXE2_POPJA</name>
<evidence type="ECO:0000256" key="1">
    <source>
        <dbReference type="ARBA" id="ARBA00004245"/>
    </source>
</evidence>
<feature type="transmembrane region" description="Helical" evidence="14">
    <location>
        <begin position="59"/>
        <end position="82"/>
    </location>
</feature>
<evidence type="ECO:0000256" key="9">
    <source>
        <dbReference type="ARBA" id="ARBA00023136"/>
    </source>
</evidence>
<dbReference type="PANTHER" id="PTHR12939">
    <property type="entry name" value="SARCOGLYCAN"/>
    <property type="match status" value="1"/>
</dbReference>
<evidence type="ECO:0000256" key="12">
    <source>
        <dbReference type="ARBA" id="ARBA00023212"/>
    </source>
</evidence>
<proteinExistence type="inferred from homology"/>
<keyword evidence="4" id="KW-1003">Cell membrane</keyword>
<comment type="caution">
    <text evidence="15">The sequence shown here is derived from an EMBL/GenBank/DDBJ whole genome shotgun (WGS) entry which is preliminary data.</text>
</comment>
<keyword evidence="6 14" id="KW-0812">Transmembrane</keyword>
<evidence type="ECO:0000256" key="5">
    <source>
        <dbReference type="ARBA" id="ARBA00022490"/>
    </source>
</evidence>
<evidence type="ECO:0000256" key="14">
    <source>
        <dbReference type="SAM" id="Phobius"/>
    </source>
</evidence>
<keyword evidence="7" id="KW-0735">Signal-anchor</keyword>
<dbReference type="Pfam" id="PF04790">
    <property type="entry name" value="Sarcoglycan_1"/>
    <property type="match status" value="1"/>
</dbReference>
<dbReference type="PANTHER" id="PTHR12939:SF10">
    <property type="entry name" value="EG:4F1.1 PROTEIN"/>
    <property type="match status" value="1"/>
</dbReference>
<dbReference type="EMBL" id="JASPKY010000323">
    <property type="protein sequence ID" value="KAK9708669.1"/>
    <property type="molecule type" value="Genomic_DNA"/>
</dbReference>
<evidence type="ECO:0000256" key="13">
    <source>
        <dbReference type="SAM" id="MobiDB-lite"/>
    </source>
</evidence>
<dbReference type="GO" id="GO:0060047">
    <property type="term" value="P:heart contraction"/>
    <property type="evidence" value="ECO:0007669"/>
    <property type="project" value="TreeGrafter"/>
</dbReference>
<evidence type="ECO:0000256" key="11">
    <source>
        <dbReference type="ARBA" id="ARBA00023180"/>
    </source>
</evidence>
<keyword evidence="9 14" id="KW-0472">Membrane</keyword>
<dbReference type="GO" id="GO:0042383">
    <property type="term" value="C:sarcolemma"/>
    <property type="evidence" value="ECO:0007669"/>
    <property type="project" value="UniProtKB-SubCell"/>
</dbReference>
<dbReference type="GO" id="GO:0016012">
    <property type="term" value="C:sarcoglycan complex"/>
    <property type="evidence" value="ECO:0007669"/>
    <property type="project" value="InterPro"/>
</dbReference>
<reference evidence="15 16" key="1">
    <citation type="journal article" date="2024" name="BMC Genomics">
        <title>De novo assembly and annotation of Popillia japonica's genome with initial clues to its potential as an invasive pest.</title>
        <authorList>
            <person name="Cucini C."/>
            <person name="Boschi S."/>
            <person name="Funari R."/>
            <person name="Cardaioli E."/>
            <person name="Iannotti N."/>
            <person name="Marturano G."/>
            <person name="Paoli F."/>
            <person name="Bruttini M."/>
            <person name="Carapelli A."/>
            <person name="Frati F."/>
            <person name="Nardi F."/>
        </authorList>
    </citation>
    <scope>NUCLEOTIDE SEQUENCE [LARGE SCALE GENOMIC DNA]</scope>
    <source>
        <strain evidence="15">DMR45628</strain>
    </source>
</reference>
<evidence type="ECO:0000256" key="8">
    <source>
        <dbReference type="ARBA" id="ARBA00022989"/>
    </source>
</evidence>
<feature type="compositionally biased region" description="Polar residues" evidence="13">
    <location>
        <begin position="1"/>
        <end position="15"/>
    </location>
</feature>
<evidence type="ECO:0000256" key="3">
    <source>
        <dbReference type="ARBA" id="ARBA00007574"/>
    </source>
</evidence>
<protein>
    <submittedName>
        <fullName evidence="15">Sarcoglycan complex subunit protein</fullName>
    </submittedName>
</protein>
<evidence type="ECO:0000313" key="16">
    <source>
        <dbReference type="Proteomes" id="UP001458880"/>
    </source>
</evidence>
<keyword evidence="10" id="KW-1015">Disulfide bond</keyword>
<evidence type="ECO:0000313" key="15">
    <source>
        <dbReference type="EMBL" id="KAK9708669.1"/>
    </source>
</evidence>
<dbReference type="InterPro" id="IPR039972">
    <property type="entry name" value="Sarcoglycan_gamma/delta/zeta"/>
</dbReference>
<keyword evidence="16" id="KW-1185">Reference proteome</keyword>
<evidence type="ECO:0000256" key="4">
    <source>
        <dbReference type="ARBA" id="ARBA00022475"/>
    </source>
</evidence>